<feature type="transmembrane region" description="Helical" evidence="1">
    <location>
        <begin position="172"/>
        <end position="194"/>
    </location>
</feature>
<dbReference type="EMBL" id="FOQD01000029">
    <property type="protein sequence ID" value="SFJ68139.1"/>
    <property type="molecule type" value="Genomic_DNA"/>
</dbReference>
<keyword evidence="1" id="KW-1133">Transmembrane helix</keyword>
<evidence type="ECO:0000313" key="2">
    <source>
        <dbReference type="EMBL" id="SFJ68139.1"/>
    </source>
</evidence>
<keyword evidence="3" id="KW-1185">Reference proteome</keyword>
<feature type="transmembrane region" description="Helical" evidence="1">
    <location>
        <begin position="65"/>
        <end position="88"/>
    </location>
</feature>
<name>A0A1I3TCM8_9PLAN</name>
<organism evidence="2 3">
    <name type="scientific">Planctomicrobium piriforme</name>
    <dbReference type="NCBI Taxonomy" id="1576369"/>
    <lineage>
        <taxon>Bacteria</taxon>
        <taxon>Pseudomonadati</taxon>
        <taxon>Planctomycetota</taxon>
        <taxon>Planctomycetia</taxon>
        <taxon>Planctomycetales</taxon>
        <taxon>Planctomycetaceae</taxon>
        <taxon>Planctomicrobium</taxon>
    </lineage>
</organism>
<protein>
    <submittedName>
        <fullName evidence="2">Uncharacterized protein</fullName>
    </submittedName>
</protein>
<keyword evidence="1" id="KW-0472">Membrane</keyword>
<feature type="transmembrane region" description="Helical" evidence="1">
    <location>
        <begin position="145"/>
        <end position="166"/>
    </location>
</feature>
<dbReference type="RefSeq" id="WP_092057143.1">
    <property type="nucleotide sequence ID" value="NZ_FOQD01000029.1"/>
</dbReference>
<dbReference type="AlphaFoldDB" id="A0A1I3TCM8"/>
<sequence length="331" mass="36657">MDANSPTQFDEQPSVLRSWPEVESKIEIPGAWLGVVVLTVFLAAGIALCIGLGRSSPAGFGRLVGMMLGLHFAVLAAIGLAGVVVFSVRNRAFRHASRDVLPEVPREPVLQKDQTTFSCITHHLEFTERGLRLSPKPHLFRKRIWLAYLWTTGFVVFVAMCLWWKIDFDALTKASLICITALLAYIFPGVFEAIHNKKAKERGTVDFDTQADLCRVTNGNSETCFSLSAIVALQICCVHRVFGTSNEKTILPALELNLVWENSQSPEMLAEKCQRTTVMNPGGAHPEFIRLAVNLANQLDVPLLNHATSEDWKLESKRSKTRAVEQSGDAI</sequence>
<reference evidence="3" key="1">
    <citation type="submission" date="2016-10" db="EMBL/GenBank/DDBJ databases">
        <authorList>
            <person name="Varghese N."/>
            <person name="Submissions S."/>
        </authorList>
    </citation>
    <scope>NUCLEOTIDE SEQUENCE [LARGE SCALE GENOMIC DNA]</scope>
    <source>
        <strain evidence="3">DSM 26348</strain>
    </source>
</reference>
<keyword evidence="1" id="KW-0812">Transmembrane</keyword>
<dbReference type="Proteomes" id="UP000199518">
    <property type="component" value="Unassembled WGS sequence"/>
</dbReference>
<evidence type="ECO:0000256" key="1">
    <source>
        <dbReference type="SAM" id="Phobius"/>
    </source>
</evidence>
<feature type="transmembrane region" description="Helical" evidence="1">
    <location>
        <begin position="31"/>
        <end position="53"/>
    </location>
</feature>
<gene>
    <name evidence="2" type="ORF">SAMN05421753_1292</name>
</gene>
<dbReference type="STRING" id="1576369.SAMN05421753_1292"/>
<evidence type="ECO:0000313" key="3">
    <source>
        <dbReference type="Proteomes" id="UP000199518"/>
    </source>
</evidence>
<proteinExistence type="predicted"/>
<accession>A0A1I3TCM8</accession>